<organism evidence="7 8">
    <name type="scientific">Kitasatospora cineracea</name>
    <dbReference type="NCBI Taxonomy" id="88074"/>
    <lineage>
        <taxon>Bacteria</taxon>
        <taxon>Bacillati</taxon>
        <taxon>Actinomycetota</taxon>
        <taxon>Actinomycetes</taxon>
        <taxon>Kitasatosporales</taxon>
        <taxon>Streptomycetaceae</taxon>
        <taxon>Kitasatospora</taxon>
    </lineage>
</organism>
<dbReference type="GO" id="GO:0046677">
    <property type="term" value="P:response to antibiotic"/>
    <property type="evidence" value="ECO:0007669"/>
    <property type="project" value="InterPro"/>
</dbReference>
<dbReference type="PRINTS" id="PR00400">
    <property type="entry name" value="TETREPRESSOR"/>
</dbReference>
<dbReference type="Pfam" id="PF00440">
    <property type="entry name" value="TetR_N"/>
    <property type="match status" value="1"/>
</dbReference>
<feature type="domain" description="HTH tetR-type" evidence="6">
    <location>
        <begin position="11"/>
        <end position="71"/>
    </location>
</feature>
<keyword evidence="4" id="KW-0804">Transcription</keyword>
<dbReference type="PROSITE" id="PS50977">
    <property type="entry name" value="HTH_TETR_2"/>
    <property type="match status" value="1"/>
</dbReference>
<reference evidence="7 8" key="1">
    <citation type="submission" date="2018-11" db="EMBL/GenBank/DDBJ databases">
        <title>Sequencing the genomes of 1000 actinobacteria strains.</title>
        <authorList>
            <person name="Klenk H.-P."/>
        </authorList>
    </citation>
    <scope>NUCLEOTIDE SEQUENCE [LARGE SCALE GENOMIC DNA]</scope>
    <source>
        <strain evidence="7 8">DSM 44781</strain>
    </source>
</reference>
<dbReference type="RefSeq" id="WP_123820668.1">
    <property type="nucleotide sequence ID" value="NZ_RKQG01000002.1"/>
</dbReference>
<evidence type="ECO:0000313" key="8">
    <source>
        <dbReference type="Proteomes" id="UP000266906"/>
    </source>
</evidence>
<dbReference type="AlphaFoldDB" id="A0A3N4R756"/>
<keyword evidence="8" id="KW-1185">Reference proteome</keyword>
<evidence type="ECO:0000313" key="7">
    <source>
        <dbReference type="EMBL" id="RPE29032.1"/>
    </source>
</evidence>
<evidence type="ECO:0000256" key="2">
    <source>
        <dbReference type="ARBA" id="ARBA00023015"/>
    </source>
</evidence>
<dbReference type="InterPro" id="IPR003012">
    <property type="entry name" value="Tet_transcr_reg_TetR"/>
</dbReference>
<dbReference type="GO" id="GO:0000976">
    <property type="term" value="F:transcription cis-regulatory region binding"/>
    <property type="evidence" value="ECO:0007669"/>
    <property type="project" value="TreeGrafter"/>
</dbReference>
<dbReference type="Proteomes" id="UP000266906">
    <property type="component" value="Unassembled WGS sequence"/>
</dbReference>
<dbReference type="GO" id="GO:0045892">
    <property type="term" value="P:negative regulation of DNA-templated transcription"/>
    <property type="evidence" value="ECO:0007669"/>
    <property type="project" value="InterPro"/>
</dbReference>
<feature type="DNA-binding region" description="H-T-H motif" evidence="5">
    <location>
        <begin position="34"/>
        <end position="53"/>
    </location>
</feature>
<proteinExistence type="predicted"/>
<dbReference type="InterPro" id="IPR001647">
    <property type="entry name" value="HTH_TetR"/>
</dbReference>
<gene>
    <name evidence="7" type="ORF">EDD38_6178</name>
</gene>
<dbReference type="Pfam" id="PF02909">
    <property type="entry name" value="TetR_C_1"/>
    <property type="match status" value="1"/>
</dbReference>
<evidence type="ECO:0000259" key="6">
    <source>
        <dbReference type="PROSITE" id="PS50977"/>
    </source>
</evidence>
<dbReference type="GO" id="GO:0003700">
    <property type="term" value="F:DNA-binding transcription factor activity"/>
    <property type="evidence" value="ECO:0007669"/>
    <property type="project" value="TreeGrafter"/>
</dbReference>
<evidence type="ECO:0000256" key="4">
    <source>
        <dbReference type="ARBA" id="ARBA00023163"/>
    </source>
</evidence>
<dbReference type="InterPro" id="IPR036271">
    <property type="entry name" value="Tet_transcr_reg_TetR-rel_C_sf"/>
</dbReference>
<comment type="caution">
    <text evidence="7">The sequence shown here is derived from an EMBL/GenBank/DDBJ whole genome shotgun (WGS) entry which is preliminary data.</text>
</comment>
<evidence type="ECO:0000256" key="5">
    <source>
        <dbReference type="PROSITE-ProRule" id="PRU00335"/>
    </source>
</evidence>
<name>A0A3N4R756_9ACTN</name>
<dbReference type="SUPFAM" id="SSF48498">
    <property type="entry name" value="Tetracyclin repressor-like, C-terminal domain"/>
    <property type="match status" value="1"/>
</dbReference>
<dbReference type="InterPro" id="IPR050109">
    <property type="entry name" value="HTH-type_TetR-like_transc_reg"/>
</dbReference>
<accession>A0A3N4R756</accession>
<dbReference type="InterPro" id="IPR009057">
    <property type="entry name" value="Homeodomain-like_sf"/>
</dbReference>
<dbReference type="Gene3D" id="1.10.357.10">
    <property type="entry name" value="Tetracycline Repressor, domain 2"/>
    <property type="match status" value="1"/>
</dbReference>
<protein>
    <submittedName>
        <fullName evidence="7">TetR family transcriptional regulator</fullName>
    </submittedName>
</protein>
<dbReference type="PANTHER" id="PTHR30055">
    <property type="entry name" value="HTH-TYPE TRANSCRIPTIONAL REGULATOR RUTR"/>
    <property type="match status" value="1"/>
</dbReference>
<dbReference type="InterPro" id="IPR004111">
    <property type="entry name" value="Repressor_TetR_C"/>
</dbReference>
<dbReference type="SUPFAM" id="SSF46689">
    <property type="entry name" value="Homeodomain-like"/>
    <property type="match status" value="1"/>
</dbReference>
<keyword evidence="3 5" id="KW-0238">DNA-binding</keyword>
<dbReference type="PANTHER" id="PTHR30055:SF151">
    <property type="entry name" value="TRANSCRIPTIONAL REGULATORY PROTEIN"/>
    <property type="match status" value="1"/>
</dbReference>
<dbReference type="EMBL" id="RKQG01000002">
    <property type="protein sequence ID" value="RPE29032.1"/>
    <property type="molecule type" value="Genomic_DNA"/>
</dbReference>
<keyword evidence="2" id="KW-0805">Transcription regulation</keyword>
<keyword evidence="1" id="KW-0678">Repressor</keyword>
<evidence type="ECO:0000256" key="3">
    <source>
        <dbReference type="ARBA" id="ARBA00023125"/>
    </source>
</evidence>
<evidence type="ECO:0000256" key="1">
    <source>
        <dbReference type="ARBA" id="ARBA00022491"/>
    </source>
</evidence>
<sequence length="212" mass="22878">MADRRSRPRSGLTREKVLDAAVEFVDRHGAEALSTRRLGAELGVEGMTLYHYVPSKAALLDGMVERLLLQVDAEARYADGEPWTQTVRTAADTLRAVLHRHPGMLPVIAVRPVNSPAAIGVFEHALARLRAAGVPLDLAMDVLNAAMTFTIGHTLAELGDAPETPPAVDPQAHPHFARALATGAGLDFDRRHHRTLEIIVNGYAALLERPGG</sequence>